<dbReference type="EMBL" id="OZ023704">
    <property type="protein sequence ID" value="CAK9873521.1"/>
    <property type="molecule type" value="Genomic_DNA"/>
</dbReference>
<name>A0ABP1BDS9_9BRYO</name>
<reference evidence="1" key="1">
    <citation type="submission" date="2024-03" db="EMBL/GenBank/DDBJ databases">
        <authorList>
            <consortium name="ELIXIR-Norway"/>
            <consortium name="Elixir Norway"/>
        </authorList>
    </citation>
    <scope>NUCLEOTIDE SEQUENCE</scope>
</reference>
<dbReference type="Proteomes" id="UP001497522">
    <property type="component" value="Chromosome 3"/>
</dbReference>
<protein>
    <submittedName>
        <fullName evidence="1">Uncharacterized protein</fullName>
    </submittedName>
</protein>
<proteinExistence type="predicted"/>
<evidence type="ECO:0000313" key="2">
    <source>
        <dbReference type="Proteomes" id="UP001497522"/>
    </source>
</evidence>
<gene>
    <name evidence="1" type="ORF">CSSPJE1EN2_LOCUS15993</name>
</gene>
<keyword evidence="2" id="KW-1185">Reference proteome</keyword>
<organism evidence="1 2">
    <name type="scientific">Sphagnum jensenii</name>
    <dbReference type="NCBI Taxonomy" id="128206"/>
    <lineage>
        <taxon>Eukaryota</taxon>
        <taxon>Viridiplantae</taxon>
        <taxon>Streptophyta</taxon>
        <taxon>Embryophyta</taxon>
        <taxon>Bryophyta</taxon>
        <taxon>Sphagnophytina</taxon>
        <taxon>Sphagnopsida</taxon>
        <taxon>Sphagnales</taxon>
        <taxon>Sphagnaceae</taxon>
        <taxon>Sphagnum</taxon>
    </lineage>
</organism>
<accession>A0ABP1BDS9</accession>
<sequence>MRLVSKALVGSLRRDPAIWKAFVKNEKVQELMQSHNRELPQLEDNGEAFGIGYWQEETDPFDKMFKTCMALKTLVLALVVVKRGLVVT</sequence>
<evidence type="ECO:0000313" key="1">
    <source>
        <dbReference type="EMBL" id="CAK9873521.1"/>
    </source>
</evidence>